<keyword evidence="1" id="KW-0808">Transferase</keyword>
<dbReference type="SUPFAM" id="SSF53335">
    <property type="entry name" value="S-adenosyl-L-methionine-dependent methyltransferases"/>
    <property type="match status" value="1"/>
</dbReference>
<proteinExistence type="predicted"/>
<dbReference type="Pfam" id="PF13489">
    <property type="entry name" value="Methyltransf_23"/>
    <property type="match status" value="1"/>
</dbReference>
<name>A0A7C4L3F9_9CHLR</name>
<organism evidence="1">
    <name type="scientific">Bellilinea caldifistulae</name>
    <dbReference type="NCBI Taxonomy" id="360411"/>
    <lineage>
        <taxon>Bacteria</taxon>
        <taxon>Bacillati</taxon>
        <taxon>Chloroflexota</taxon>
        <taxon>Anaerolineae</taxon>
        <taxon>Anaerolineales</taxon>
        <taxon>Anaerolineaceae</taxon>
        <taxon>Bellilinea</taxon>
    </lineage>
</organism>
<dbReference type="PANTHER" id="PTHR43861">
    <property type="entry name" value="TRANS-ACONITATE 2-METHYLTRANSFERASE-RELATED"/>
    <property type="match status" value="1"/>
</dbReference>
<comment type="caution">
    <text evidence="1">The sequence shown here is derived from an EMBL/GenBank/DDBJ whole genome shotgun (WGS) entry which is preliminary data.</text>
</comment>
<dbReference type="CDD" id="cd02440">
    <property type="entry name" value="AdoMet_MTases"/>
    <property type="match status" value="1"/>
</dbReference>
<keyword evidence="1" id="KW-0489">Methyltransferase</keyword>
<dbReference type="PANTHER" id="PTHR43861:SF6">
    <property type="entry name" value="METHYLTRANSFERASE TYPE 11"/>
    <property type="match status" value="1"/>
</dbReference>
<dbReference type="GO" id="GO:0008168">
    <property type="term" value="F:methyltransferase activity"/>
    <property type="evidence" value="ECO:0007669"/>
    <property type="project" value="UniProtKB-KW"/>
</dbReference>
<dbReference type="EMBL" id="DSXR01000127">
    <property type="protein sequence ID" value="HGS88435.1"/>
    <property type="molecule type" value="Genomic_DNA"/>
</dbReference>
<dbReference type="InterPro" id="IPR029063">
    <property type="entry name" value="SAM-dependent_MTases_sf"/>
</dbReference>
<reference evidence="1" key="1">
    <citation type="journal article" date="2020" name="mSystems">
        <title>Genome- and Community-Level Interaction Insights into Carbon Utilization and Element Cycling Functions of Hydrothermarchaeota in Hydrothermal Sediment.</title>
        <authorList>
            <person name="Zhou Z."/>
            <person name="Liu Y."/>
            <person name="Xu W."/>
            <person name="Pan J."/>
            <person name="Luo Z.H."/>
            <person name="Li M."/>
        </authorList>
    </citation>
    <scope>NUCLEOTIDE SEQUENCE [LARGE SCALE GENOMIC DNA]</scope>
    <source>
        <strain evidence="1">SpSt-556</strain>
    </source>
</reference>
<protein>
    <submittedName>
        <fullName evidence="1">Class I SAM-dependent methyltransferase</fullName>
    </submittedName>
</protein>
<accession>A0A7C4L3F9</accession>
<gene>
    <name evidence="1" type="ORF">ENT17_12595</name>
</gene>
<dbReference type="Gene3D" id="3.40.50.150">
    <property type="entry name" value="Vaccinia Virus protein VP39"/>
    <property type="match status" value="1"/>
</dbReference>
<evidence type="ECO:0000313" key="1">
    <source>
        <dbReference type="EMBL" id="HGS88435.1"/>
    </source>
</evidence>
<dbReference type="GO" id="GO:0032259">
    <property type="term" value="P:methylation"/>
    <property type="evidence" value="ECO:0007669"/>
    <property type="project" value="UniProtKB-KW"/>
</dbReference>
<sequence>MFTVEGILLIFTRSKDIGKLKDIICDLCGSSEFEIFISRDEWSWLPNKYKTNLVQCLQCNLIYQNPQLEPNELAHFYGPEYEPYVRPIEEEIWLIKKFRLANVRKKVNLVKSFVQNKGYILDVGCSTGVFLTQMKSIGWVCYGIEPNYYAAEIAKRTLGINIFQGYLSEFKGMERCFDAITFWDVVEHTFSPSNELRLAHNLLKTNGILILNIPNWNAFDRGLLGKYWQGYDPPRHLYVFSENNIKQYLSKTGFKLLNSFSLISSYYSFVMGLARKLEIEYPKLGRIVKFLLYIPGTRLVFEPWLKIYHHQKRSSVITYVAQK</sequence>
<dbReference type="AlphaFoldDB" id="A0A7C4L3F9"/>